<keyword evidence="11" id="KW-0443">Lipid metabolism</keyword>
<reference evidence="15 16" key="1">
    <citation type="journal article" date="2013" name="BMC Genomics">
        <title>Reconstruction of the lipid metabolism for the microalga Monoraphidium neglectum from its genome sequence reveals characteristics suitable for biofuel production.</title>
        <authorList>
            <person name="Bogen C."/>
            <person name="Al-Dilaimi A."/>
            <person name="Albersmeier A."/>
            <person name="Wichmann J."/>
            <person name="Grundmann M."/>
            <person name="Rupp O."/>
            <person name="Lauersen K.J."/>
            <person name="Blifernez-Klassen O."/>
            <person name="Kalinowski J."/>
            <person name="Goesmann A."/>
            <person name="Mussgnug J.H."/>
            <person name="Kruse O."/>
        </authorList>
    </citation>
    <scope>NUCLEOTIDE SEQUENCE [LARGE SCALE GENOMIC DNA]</scope>
    <source>
        <strain evidence="15 16">SAG 48.87</strain>
    </source>
</reference>
<dbReference type="RefSeq" id="XP_013900862.1">
    <property type="nucleotide sequence ID" value="XM_014045408.1"/>
</dbReference>
<evidence type="ECO:0000256" key="2">
    <source>
        <dbReference type="ARBA" id="ARBA00004524"/>
    </source>
</evidence>
<keyword evidence="10 15" id="KW-0560">Oxidoreductase</keyword>
<keyword evidence="5" id="KW-0221">Differentiation</keyword>
<sequence>MVALMSGISAPYGRYSTGGWGFLINAKVAWVTQELGSFAVPTVWLALFATPDQLARARAPANALLLGLFLLHYLNRCFVYPLRLRGGKPTPFVVWLLAAVFTAYNGFMQAKYFLTEAPAGAPITPLVVAGALVWAVGWLVNLHSDEVLLNLRRPGETGYKIPRGGAFELVSAANYFGEILEWAGWALAARSAPAAAFSFFVLANLGPRAWHHHLW</sequence>
<evidence type="ECO:0000256" key="6">
    <source>
        <dbReference type="ARBA" id="ARBA00022824"/>
    </source>
</evidence>
<evidence type="ECO:0000256" key="5">
    <source>
        <dbReference type="ARBA" id="ARBA00022782"/>
    </source>
</evidence>
<keyword evidence="9 13" id="KW-1133">Transmembrane helix</keyword>
<dbReference type="PANTHER" id="PTHR10556:SF57">
    <property type="entry name" value="3-OXO-5-ALPHA-STEROID 4-DEHYDROGENASE 1"/>
    <property type="match status" value="1"/>
</dbReference>
<protein>
    <submittedName>
        <fullName evidence="15">3-oxo-5-alpha-steroid 4-dehydrogenase 1</fullName>
        <ecNumber evidence="15">1.3.99.5</ecNumber>
    </submittedName>
</protein>
<dbReference type="EMBL" id="KK101185">
    <property type="protein sequence ID" value="KIZ01843.1"/>
    <property type="molecule type" value="Genomic_DNA"/>
</dbReference>
<dbReference type="PROSITE" id="PS50244">
    <property type="entry name" value="S5A_REDUCTASE"/>
    <property type="match status" value="1"/>
</dbReference>
<dbReference type="KEGG" id="mng:MNEG_6120"/>
<feature type="transmembrane region" description="Helical" evidence="13">
    <location>
        <begin position="89"/>
        <end position="107"/>
    </location>
</feature>
<dbReference type="InterPro" id="IPR039357">
    <property type="entry name" value="SRD5A/TECR"/>
</dbReference>
<evidence type="ECO:0000259" key="14">
    <source>
        <dbReference type="Pfam" id="PF02544"/>
    </source>
</evidence>
<dbReference type="InterPro" id="IPR001104">
    <property type="entry name" value="3-oxo-5_a-steroid_4-DH_C"/>
</dbReference>
<dbReference type="Proteomes" id="UP000054498">
    <property type="component" value="Unassembled WGS sequence"/>
</dbReference>
<keyword evidence="12 13" id="KW-0472">Membrane</keyword>
<keyword evidence="16" id="KW-1185">Reference proteome</keyword>
<gene>
    <name evidence="15" type="ORF">MNEG_6120</name>
</gene>
<feature type="transmembrane region" description="Helical" evidence="13">
    <location>
        <begin position="61"/>
        <end position="83"/>
    </location>
</feature>
<evidence type="ECO:0000256" key="8">
    <source>
        <dbReference type="ARBA" id="ARBA00022857"/>
    </source>
</evidence>
<dbReference type="OrthoDB" id="5788137at2759"/>
<evidence type="ECO:0000256" key="7">
    <source>
        <dbReference type="ARBA" id="ARBA00022848"/>
    </source>
</evidence>
<evidence type="ECO:0000256" key="12">
    <source>
        <dbReference type="ARBA" id="ARBA00023136"/>
    </source>
</evidence>
<evidence type="ECO:0000256" key="11">
    <source>
        <dbReference type="ARBA" id="ARBA00023098"/>
    </source>
</evidence>
<evidence type="ECO:0000313" key="16">
    <source>
        <dbReference type="Proteomes" id="UP000054498"/>
    </source>
</evidence>
<keyword evidence="8" id="KW-0521">NADP</keyword>
<proteinExistence type="inferred from homology"/>
<accession>A0A0D2JS53</accession>
<evidence type="ECO:0000256" key="1">
    <source>
        <dbReference type="ARBA" id="ARBA00004477"/>
    </source>
</evidence>
<keyword evidence="6" id="KW-0256">Endoplasmic reticulum</keyword>
<organism evidence="15 16">
    <name type="scientific">Monoraphidium neglectum</name>
    <dbReference type="NCBI Taxonomy" id="145388"/>
    <lineage>
        <taxon>Eukaryota</taxon>
        <taxon>Viridiplantae</taxon>
        <taxon>Chlorophyta</taxon>
        <taxon>core chlorophytes</taxon>
        <taxon>Chlorophyceae</taxon>
        <taxon>CS clade</taxon>
        <taxon>Sphaeropleales</taxon>
        <taxon>Selenastraceae</taxon>
        <taxon>Monoraphidium</taxon>
    </lineage>
</organism>
<dbReference type="GO" id="GO:0005789">
    <property type="term" value="C:endoplasmic reticulum membrane"/>
    <property type="evidence" value="ECO:0007669"/>
    <property type="project" value="UniProtKB-SubCell"/>
</dbReference>
<dbReference type="AlphaFoldDB" id="A0A0D2JS53"/>
<comment type="similarity">
    <text evidence="3">Belongs to the steroid 5-alpha reductase family.</text>
</comment>
<dbReference type="GO" id="GO:0006694">
    <property type="term" value="P:steroid biosynthetic process"/>
    <property type="evidence" value="ECO:0007669"/>
    <property type="project" value="TreeGrafter"/>
</dbReference>
<evidence type="ECO:0000256" key="10">
    <source>
        <dbReference type="ARBA" id="ARBA00023002"/>
    </source>
</evidence>
<dbReference type="Pfam" id="PF02544">
    <property type="entry name" value="Steroid_dh"/>
    <property type="match status" value="1"/>
</dbReference>
<evidence type="ECO:0000313" key="15">
    <source>
        <dbReference type="EMBL" id="KIZ01843.1"/>
    </source>
</evidence>
<dbReference type="GO" id="GO:0003865">
    <property type="term" value="F:3-oxo-5-alpha-steroid 4-dehydrogenase activity"/>
    <property type="evidence" value="ECO:0007669"/>
    <property type="project" value="UniProtKB-EC"/>
</dbReference>
<dbReference type="EC" id="1.3.99.5" evidence="15"/>
<feature type="domain" description="3-oxo-5-alpha-steroid 4-dehydrogenase C-terminal" evidence="14">
    <location>
        <begin position="89"/>
        <end position="215"/>
    </location>
</feature>
<comment type="subcellular location">
    <subcellularLocation>
        <location evidence="1">Endoplasmic reticulum membrane</location>
        <topology evidence="1">Multi-pass membrane protein</topology>
    </subcellularLocation>
    <subcellularLocation>
        <location evidence="2">Microsome membrane</location>
    </subcellularLocation>
</comment>
<feature type="transmembrane region" description="Helical" evidence="13">
    <location>
        <begin position="119"/>
        <end position="140"/>
    </location>
</feature>
<evidence type="ECO:0000256" key="4">
    <source>
        <dbReference type="ARBA" id="ARBA00022692"/>
    </source>
</evidence>
<dbReference type="GeneID" id="25738996"/>
<dbReference type="GO" id="GO:0030154">
    <property type="term" value="P:cell differentiation"/>
    <property type="evidence" value="ECO:0007669"/>
    <property type="project" value="UniProtKB-KW"/>
</dbReference>
<evidence type="ECO:0000256" key="13">
    <source>
        <dbReference type="SAM" id="Phobius"/>
    </source>
</evidence>
<dbReference type="PANTHER" id="PTHR10556">
    <property type="entry name" value="3-OXO-5-ALPHA-STEROID 4-DEHYDROGENASE"/>
    <property type="match status" value="1"/>
</dbReference>
<evidence type="ECO:0000256" key="3">
    <source>
        <dbReference type="ARBA" id="ARBA00007742"/>
    </source>
</evidence>
<keyword evidence="7" id="KW-0492">Microsome</keyword>
<name>A0A0D2JS53_9CHLO</name>
<keyword evidence="4 13" id="KW-0812">Transmembrane</keyword>
<evidence type="ECO:0000256" key="9">
    <source>
        <dbReference type="ARBA" id="ARBA00022989"/>
    </source>
</evidence>